<accession>A0A7K1SNY5</accession>
<dbReference type="RefSeq" id="WP_157590320.1">
    <property type="nucleotide sequence ID" value="NZ_WPIN01000023.1"/>
</dbReference>
<keyword evidence="2" id="KW-1185">Reference proteome</keyword>
<dbReference type="EMBL" id="WPIN01000023">
    <property type="protein sequence ID" value="MVM35524.1"/>
    <property type="molecule type" value="Genomic_DNA"/>
</dbReference>
<reference evidence="1 2" key="1">
    <citation type="submission" date="2019-12" db="EMBL/GenBank/DDBJ databases">
        <title>Spirosoma sp. HMF4905 genome sequencing and assembly.</title>
        <authorList>
            <person name="Kang H."/>
            <person name="Cha I."/>
            <person name="Kim H."/>
            <person name="Joh K."/>
        </authorList>
    </citation>
    <scope>NUCLEOTIDE SEQUENCE [LARGE SCALE GENOMIC DNA]</scope>
    <source>
        <strain evidence="1 2">HMF4905</strain>
    </source>
</reference>
<proteinExistence type="predicted"/>
<name>A0A7K1SNY5_9BACT</name>
<organism evidence="1 2">
    <name type="scientific">Spirosoma arboris</name>
    <dbReference type="NCBI Taxonomy" id="2682092"/>
    <lineage>
        <taxon>Bacteria</taxon>
        <taxon>Pseudomonadati</taxon>
        <taxon>Bacteroidota</taxon>
        <taxon>Cytophagia</taxon>
        <taxon>Cytophagales</taxon>
        <taxon>Cytophagaceae</taxon>
        <taxon>Spirosoma</taxon>
    </lineage>
</organism>
<evidence type="ECO:0000313" key="1">
    <source>
        <dbReference type="EMBL" id="MVM35524.1"/>
    </source>
</evidence>
<gene>
    <name evidence="1" type="ORF">GO755_36220</name>
</gene>
<dbReference type="Proteomes" id="UP000436006">
    <property type="component" value="Unassembled WGS sequence"/>
</dbReference>
<comment type="caution">
    <text evidence="1">The sequence shown here is derived from an EMBL/GenBank/DDBJ whole genome shotgun (WGS) entry which is preliminary data.</text>
</comment>
<sequence length="123" mass="14093">MKNEPASSDRGDSVLADWLEAIDKLYAYYQELLTCISQGELEQELRVETTTHIGQCPKNQVVKLMDTMQTEVVNLIQDIDQTANLQPPTRERVHAKLVKHTLRLNQLNHQAYTRLCLIKQSSS</sequence>
<evidence type="ECO:0000313" key="2">
    <source>
        <dbReference type="Proteomes" id="UP000436006"/>
    </source>
</evidence>
<dbReference type="AlphaFoldDB" id="A0A7K1SNY5"/>
<protein>
    <submittedName>
        <fullName evidence="1">Uncharacterized protein</fullName>
    </submittedName>
</protein>